<evidence type="ECO:0000313" key="3">
    <source>
        <dbReference type="Proteomes" id="UP000295208"/>
    </source>
</evidence>
<sequence>MTSVKRRTASGNGQLLIGAANLCWRHVVCVQSLARMRDTSTHSDTRKGLVHTMASEDWAAYVQRVSQGASADELAKAAGVHITTVYRWLRKPAQKSPQQVIAFARGLRQSPVEALIAAGYLEPAEVAGVVEVVRSAGDLPDDELVGELSRRLAERHVNA</sequence>
<reference evidence="2 3" key="1">
    <citation type="submission" date="2019-02" db="EMBL/GenBank/DDBJ databases">
        <authorList>
            <person name="Jones T.N."/>
            <person name="Scott T."/>
            <person name="Dulaimi A."/>
            <person name="Kotturi H."/>
            <person name="Washington J.M."/>
            <person name="Garlena R.A."/>
            <person name="Russell D.A."/>
            <person name="Pope W.H."/>
            <person name="Jacobs-Sera D."/>
            <person name="Hendrix R.W."/>
            <person name="Hatfull G.F."/>
        </authorList>
    </citation>
    <scope>NUCLEOTIDE SEQUENCE [LARGE SCALE GENOMIC DNA]</scope>
</reference>
<dbReference type="InterPro" id="IPR001387">
    <property type="entry name" value="Cro/C1-type_HTH"/>
</dbReference>
<accession>A0A482J9K8</accession>
<proteinExistence type="predicted"/>
<gene>
    <name evidence="2" type="primary">34</name>
    <name evidence="2" type="ORF">SEA_IBRAHIM_34</name>
</gene>
<name>A0A482J9K8_9CAUD</name>
<feature type="domain" description="HTH cro/C1-type" evidence="1">
    <location>
        <begin position="64"/>
        <end position="111"/>
    </location>
</feature>
<evidence type="ECO:0000259" key="1">
    <source>
        <dbReference type="Pfam" id="PF01381"/>
    </source>
</evidence>
<organism evidence="2 3">
    <name type="scientific">Mycobacterium phage Ibrahim</name>
    <dbReference type="NCBI Taxonomy" id="2517954"/>
    <lineage>
        <taxon>Viruses</taxon>
        <taxon>Duplodnaviria</taxon>
        <taxon>Heunggongvirae</taxon>
        <taxon>Uroviricota</taxon>
        <taxon>Caudoviricetes</taxon>
        <taxon>Bernalvirus</taxon>
        <taxon>Bernalvirus bernal13</taxon>
    </lineage>
</organism>
<evidence type="ECO:0000313" key="2">
    <source>
        <dbReference type="EMBL" id="QBP28879.1"/>
    </source>
</evidence>
<protein>
    <submittedName>
        <fullName evidence="2">Immunity repressor</fullName>
    </submittedName>
</protein>
<dbReference type="Proteomes" id="UP000295208">
    <property type="component" value="Genome"/>
</dbReference>
<dbReference type="EMBL" id="MK494089">
    <property type="protein sequence ID" value="QBP28879.1"/>
    <property type="molecule type" value="Genomic_DNA"/>
</dbReference>
<dbReference type="Pfam" id="PF01381">
    <property type="entry name" value="HTH_3"/>
    <property type="match status" value="1"/>
</dbReference>